<feature type="compositionally biased region" description="Polar residues" evidence="1">
    <location>
        <begin position="75"/>
        <end position="89"/>
    </location>
</feature>
<protein>
    <submittedName>
        <fullName evidence="2">Uncharacterized protein</fullName>
    </submittedName>
</protein>
<reference evidence="2 3" key="1">
    <citation type="journal article" date="2008" name="Nature">
        <title>The genome of the model beetle and pest Tribolium castaneum.</title>
        <authorList>
            <consortium name="Tribolium Genome Sequencing Consortium"/>
            <person name="Richards S."/>
            <person name="Gibbs R.A."/>
            <person name="Weinstock G.M."/>
            <person name="Brown S.J."/>
            <person name="Denell R."/>
            <person name="Beeman R.W."/>
            <person name="Gibbs R."/>
            <person name="Beeman R.W."/>
            <person name="Brown S.J."/>
            <person name="Bucher G."/>
            <person name="Friedrich M."/>
            <person name="Grimmelikhuijzen C.J."/>
            <person name="Klingler M."/>
            <person name="Lorenzen M."/>
            <person name="Richards S."/>
            <person name="Roth S."/>
            <person name="Schroder R."/>
            <person name="Tautz D."/>
            <person name="Zdobnov E.M."/>
            <person name="Muzny D."/>
            <person name="Gibbs R.A."/>
            <person name="Weinstock G.M."/>
            <person name="Attaway T."/>
            <person name="Bell S."/>
            <person name="Buhay C.J."/>
            <person name="Chandrabose M.N."/>
            <person name="Chavez D."/>
            <person name="Clerk-Blankenburg K.P."/>
            <person name="Cree A."/>
            <person name="Dao M."/>
            <person name="Davis C."/>
            <person name="Chacko J."/>
            <person name="Dinh H."/>
            <person name="Dugan-Rocha S."/>
            <person name="Fowler G."/>
            <person name="Garner T.T."/>
            <person name="Garnes J."/>
            <person name="Gnirke A."/>
            <person name="Hawes A."/>
            <person name="Hernandez J."/>
            <person name="Hines S."/>
            <person name="Holder M."/>
            <person name="Hume J."/>
            <person name="Jhangiani S.N."/>
            <person name="Joshi V."/>
            <person name="Khan Z.M."/>
            <person name="Jackson L."/>
            <person name="Kovar C."/>
            <person name="Kowis A."/>
            <person name="Lee S."/>
            <person name="Lewis L.R."/>
            <person name="Margolis J."/>
            <person name="Morgan M."/>
            <person name="Nazareth L.V."/>
            <person name="Nguyen N."/>
            <person name="Okwuonu G."/>
            <person name="Parker D."/>
            <person name="Richards S."/>
            <person name="Ruiz S.J."/>
            <person name="Santibanez J."/>
            <person name="Savard J."/>
            <person name="Scherer S.E."/>
            <person name="Schneider B."/>
            <person name="Sodergren E."/>
            <person name="Tautz D."/>
            <person name="Vattahil S."/>
            <person name="Villasana D."/>
            <person name="White C.S."/>
            <person name="Wright R."/>
            <person name="Park Y."/>
            <person name="Beeman R.W."/>
            <person name="Lord J."/>
            <person name="Oppert B."/>
            <person name="Lorenzen M."/>
            <person name="Brown S."/>
            <person name="Wang L."/>
            <person name="Savard J."/>
            <person name="Tautz D."/>
            <person name="Richards S."/>
            <person name="Weinstock G."/>
            <person name="Gibbs R.A."/>
            <person name="Liu Y."/>
            <person name="Worley K."/>
            <person name="Weinstock G."/>
            <person name="Elsik C.G."/>
            <person name="Reese J.T."/>
            <person name="Elhaik E."/>
            <person name="Landan G."/>
            <person name="Graur D."/>
            <person name="Arensburger P."/>
            <person name="Atkinson P."/>
            <person name="Beeman R.W."/>
            <person name="Beidler J."/>
            <person name="Brown S.J."/>
            <person name="Demuth J.P."/>
            <person name="Drury D.W."/>
            <person name="Du Y.Z."/>
            <person name="Fujiwara H."/>
            <person name="Lorenzen M."/>
            <person name="Maselli V."/>
            <person name="Osanai M."/>
            <person name="Park Y."/>
            <person name="Robertson H.M."/>
            <person name="Tu Z."/>
            <person name="Wang J.J."/>
            <person name="Wang S."/>
            <person name="Richards S."/>
            <person name="Song H."/>
            <person name="Zhang L."/>
            <person name="Sodergren E."/>
            <person name="Werner D."/>
            <person name="Stanke M."/>
            <person name="Morgenstern B."/>
            <person name="Solovyev V."/>
            <person name="Kosarev P."/>
            <person name="Brown G."/>
            <person name="Chen H.C."/>
            <person name="Ermolaeva O."/>
            <person name="Hlavina W."/>
            <person name="Kapustin Y."/>
            <person name="Kiryutin B."/>
            <person name="Kitts P."/>
            <person name="Maglott D."/>
            <person name="Pruitt K."/>
            <person name="Sapojnikov V."/>
            <person name="Souvorov A."/>
            <person name="Mackey A.J."/>
            <person name="Waterhouse R.M."/>
            <person name="Wyder S."/>
            <person name="Zdobnov E.M."/>
            <person name="Zdobnov E.M."/>
            <person name="Wyder S."/>
            <person name="Kriventseva E.V."/>
            <person name="Kadowaki T."/>
            <person name="Bork P."/>
            <person name="Aranda M."/>
            <person name="Bao R."/>
            <person name="Beermann A."/>
            <person name="Berns N."/>
            <person name="Bolognesi R."/>
            <person name="Bonneton F."/>
            <person name="Bopp D."/>
            <person name="Brown S.J."/>
            <person name="Bucher G."/>
            <person name="Butts T."/>
            <person name="Chaumot A."/>
            <person name="Denell R.E."/>
            <person name="Ferrier D.E."/>
            <person name="Friedrich M."/>
            <person name="Gordon C.M."/>
            <person name="Jindra M."/>
            <person name="Klingler M."/>
            <person name="Lan Q."/>
            <person name="Lattorff H.M."/>
            <person name="Laudet V."/>
            <person name="von Levetsow C."/>
            <person name="Liu Z."/>
            <person name="Lutz R."/>
            <person name="Lynch J.A."/>
            <person name="da Fonseca R.N."/>
            <person name="Posnien N."/>
            <person name="Reuter R."/>
            <person name="Roth S."/>
            <person name="Savard J."/>
            <person name="Schinko J.B."/>
            <person name="Schmitt C."/>
            <person name="Schoppmeier M."/>
            <person name="Schroder R."/>
            <person name="Shippy T.D."/>
            <person name="Simonnet F."/>
            <person name="Marques-Souza H."/>
            <person name="Tautz D."/>
            <person name="Tomoyasu Y."/>
            <person name="Trauner J."/>
            <person name="Van der Zee M."/>
            <person name="Vervoort M."/>
            <person name="Wittkopp N."/>
            <person name="Wimmer E.A."/>
            <person name="Yang X."/>
            <person name="Jones A.K."/>
            <person name="Sattelle D.B."/>
            <person name="Ebert P.R."/>
            <person name="Nelson D."/>
            <person name="Scott J.G."/>
            <person name="Beeman R.W."/>
            <person name="Muthukrishnan S."/>
            <person name="Kramer K.J."/>
            <person name="Arakane Y."/>
            <person name="Beeman R.W."/>
            <person name="Zhu Q."/>
            <person name="Hogenkamp D."/>
            <person name="Dixit R."/>
            <person name="Oppert B."/>
            <person name="Jiang H."/>
            <person name="Zou Z."/>
            <person name="Marshall J."/>
            <person name="Elpidina E."/>
            <person name="Vinokurov K."/>
            <person name="Oppert C."/>
            <person name="Zou Z."/>
            <person name="Evans J."/>
            <person name="Lu Z."/>
            <person name="Zhao P."/>
            <person name="Sumathipala N."/>
            <person name="Altincicek B."/>
            <person name="Vilcinskas A."/>
            <person name="Williams M."/>
            <person name="Hultmark D."/>
            <person name="Hetru C."/>
            <person name="Jiang H."/>
            <person name="Grimmelikhuijzen C.J."/>
            <person name="Hauser F."/>
            <person name="Cazzamali G."/>
            <person name="Williamson M."/>
            <person name="Park Y."/>
            <person name="Li B."/>
            <person name="Tanaka Y."/>
            <person name="Predel R."/>
            <person name="Neupert S."/>
            <person name="Schachtner J."/>
            <person name="Verleyen P."/>
            <person name="Raible F."/>
            <person name="Bork P."/>
            <person name="Friedrich M."/>
            <person name="Walden K.K."/>
            <person name="Robertson H.M."/>
            <person name="Angeli S."/>
            <person name="Foret S."/>
            <person name="Bucher G."/>
            <person name="Schuetz S."/>
            <person name="Maleszka R."/>
            <person name="Wimmer E.A."/>
            <person name="Beeman R.W."/>
            <person name="Lorenzen M."/>
            <person name="Tomoyasu Y."/>
            <person name="Miller S.C."/>
            <person name="Grossmann D."/>
            <person name="Bucher G."/>
        </authorList>
    </citation>
    <scope>NUCLEOTIDE SEQUENCE [LARGE SCALE GENOMIC DNA]</scope>
    <source>
        <strain evidence="2 3">Georgia GA2</strain>
    </source>
</reference>
<reference evidence="2 3" key="2">
    <citation type="journal article" date="2010" name="Nucleic Acids Res.">
        <title>BeetleBase in 2010: revisions to provide comprehensive genomic information for Tribolium castaneum.</title>
        <authorList>
            <person name="Kim H.S."/>
            <person name="Murphy T."/>
            <person name="Xia J."/>
            <person name="Caragea D."/>
            <person name="Park Y."/>
            <person name="Beeman R.W."/>
            <person name="Lorenzen M.D."/>
            <person name="Butcher S."/>
            <person name="Manak J.R."/>
            <person name="Brown S.J."/>
        </authorList>
    </citation>
    <scope>GENOME REANNOTATION</scope>
    <source>
        <strain evidence="2 3">Georgia GA2</strain>
    </source>
</reference>
<dbReference type="EMBL" id="KQ971376">
    <property type="protein sequence ID" value="EEZ97447.1"/>
    <property type="molecule type" value="Genomic_DNA"/>
</dbReference>
<organism evidence="2 3">
    <name type="scientific">Tribolium castaneum</name>
    <name type="common">Red flour beetle</name>
    <dbReference type="NCBI Taxonomy" id="7070"/>
    <lineage>
        <taxon>Eukaryota</taxon>
        <taxon>Metazoa</taxon>
        <taxon>Ecdysozoa</taxon>
        <taxon>Arthropoda</taxon>
        <taxon>Hexapoda</taxon>
        <taxon>Insecta</taxon>
        <taxon>Pterygota</taxon>
        <taxon>Neoptera</taxon>
        <taxon>Endopterygota</taxon>
        <taxon>Coleoptera</taxon>
        <taxon>Polyphaga</taxon>
        <taxon>Cucujiformia</taxon>
        <taxon>Tenebrionidae</taxon>
        <taxon>Tenebrionidae incertae sedis</taxon>
        <taxon>Tribolium</taxon>
    </lineage>
</organism>
<evidence type="ECO:0000256" key="1">
    <source>
        <dbReference type="SAM" id="MobiDB-lite"/>
    </source>
</evidence>
<dbReference type="Proteomes" id="UP000007266">
    <property type="component" value="Linkage group 10"/>
</dbReference>
<dbReference type="AlphaFoldDB" id="D6X3P3"/>
<feature type="region of interest" description="Disordered" evidence="1">
    <location>
        <begin position="41"/>
        <end position="110"/>
    </location>
</feature>
<evidence type="ECO:0000313" key="2">
    <source>
        <dbReference type="EMBL" id="EEZ97447.1"/>
    </source>
</evidence>
<dbReference type="HOGENOM" id="CLU_2174166_0_0_1"/>
<sequence>MVDVEEEILRVDENPSASIREIVREVGVSHWTIEINPNATCSSIKGLTGRQTSKVQTKAESNEDNDDDANGKSGELSSSCNSSHVIESSFSRKRRQKASAASKRHDEKMA</sequence>
<accession>D6X3P3</accession>
<keyword evidence="3" id="KW-1185">Reference proteome</keyword>
<gene>
    <name evidence="2" type="primary">GLEAN_11278</name>
    <name evidence="2" type="ORF">TcasGA2_TC011278</name>
</gene>
<evidence type="ECO:0000313" key="3">
    <source>
        <dbReference type="Proteomes" id="UP000007266"/>
    </source>
</evidence>
<proteinExistence type="predicted"/>
<name>D6X3P3_TRICA</name>
<feature type="compositionally biased region" description="Polar residues" evidence="1">
    <location>
        <begin position="41"/>
        <end position="58"/>
    </location>
</feature>